<dbReference type="InterPro" id="IPR031419">
    <property type="entry name" value="RAD51_interact"/>
</dbReference>
<dbReference type="InterPro" id="IPR052003">
    <property type="entry name" value="HR_DNA-Binding_Protein"/>
</dbReference>
<evidence type="ECO:0000256" key="1">
    <source>
        <dbReference type="SAM" id="MobiDB-lite"/>
    </source>
</evidence>
<proteinExistence type="predicted"/>
<dbReference type="Pfam" id="PF15696">
    <property type="entry name" value="RAD51_interact"/>
    <property type="match status" value="1"/>
</dbReference>
<feature type="region of interest" description="Disordered" evidence="1">
    <location>
        <begin position="1"/>
        <end position="136"/>
    </location>
</feature>
<evidence type="ECO:0000313" key="3">
    <source>
        <dbReference type="Ensembl" id="ENSABRP00000010828.1"/>
    </source>
</evidence>
<reference evidence="3" key="1">
    <citation type="submission" date="2025-08" db="UniProtKB">
        <authorList>
            <consortium name="Ensembl"/>
        </authorList>
    </citation>
    <scope>IDENTIFICATION</scope>
</reference>
<feature type="compositionally biased region" description="Basic and acidic residues" evidence="1">
    <location>
        <begin position="126"/>
        <end position="136"/>
    </location>
</feature>
<dbReference type="GeneTree" id="ENSGT00940000153414"/>
<dbReference type="PANTHER" id="PTHR15361">
    <property type="entry name" value="RAD51/NUKS-INTERACTING PROTEIN"/>
    <property type="match status" value="1"/>
</dbReference>
<feature type="compositionally biased region" description="Basic and acidic residues" evidence="1">
    <location>
        <begin position="93"/>
        <end position="102"/>
    </location>
</feature>
<evidence type="ECO:0000313" key="4">
    <source>
        <dbReference type="Proteomes" id="UP000694426"/>
    </source>
</evidence>
<dbReference type="Proteomes" id="UP000694426">
    <property type="component" value="Unplaced"/>
</dbReference>
<feature type="region of interest" description="Disordered" evidence="1">
    <location>
        <begin position="198"/>
        <end position="230"/>
    </location>
</feature>
<keyword evidence="4" id="KW-1185">Reference proteome</keyword>
<feature type="domain" description="RAD51 interacting motif" evidence="2">
    <location>
        <begin position="440"/>
        <end position="478"/>
    </location>
</feature>
<evidence type="ECO:0000259" key="2">
    <source>
        <dbReference type="Pfam" id="PF15696"/>
    </source>
</evidence>
<gene>
    <name evidence="3" type="primary">RAD51AP1</name>
</gene>
<feature type="compositionally biased region" description="Basic and acidic residues" evidence="1">
    <location>
        <begin position="200"/>
        <end position="219"/>
    </location>
</feature>
<organism evidence="3 4">
    <name type="scientific">Anser brachyrhynchus</name>
    <name type="common">Pink-footed goose</name>
    <dbReference type="NCBI Taxonomy" id="132585"/>
    <lineage>
        <taxon>Eukaryota</taxon>
        <taxon>Metazoa</taxon>
        <taxon>Chordata</taxon>
        <taxon>Craniata</taxon>
        <taxon>Vertebrata</taxon>
        <taxon>Euteleostomi</taxon>
        <taxon>Archelosauria</taxon>
        <taxon>Archosauria</taxon>
        <taxon>Dinosauria</taxon>
        <taxon>Saurischia</taxon>
        <taxon>Theropoda</taxon>
        <taxon>Coelurosauria</taxon>
        <taxon>Aves</taxon>
        <taxon>Neognathae</taxon>
        <taxon>Galloanserae</taxon>
        <taxon>Anseriformes</taxon>
        <taxon>Anatidae</taxon>
        <taxon>Anserinae</taxon>
        <taxon>Anser</taxon>
    </lineage>
</organism>
<feature type="compositionally biased region" description="Polar residues" evidence="1">
    <location>
        <begin position="408"/>
        <end position="417"/>
    </location>
</feature>
<feature type="compositionally biased region" description="Polar residues" evidence="1">
    <location>
        <begin position="386"/>
        <end position="401"/>
    </location>
</feature>
<feature type="compositionally biased region" description="Basic and acidic residues" evidence="1">
    <location>
        <begin position="17"/>
        <end position="34"/>
    </location>
</feature>
<dbReference type="AlphaFoldDB" id="A0A8B9BXQ2"/>
<feature type="compositionally biased region" description="Basic and acidic residues" evidence="1">
    <location>
        <begin position="368"/>
        <end position="384"/>
    </location>
</feature>
<reference evidence="3" key="2">
    <citation type="submission" date="2025-09" db="UniProtKB">
        <authorList>
            <consortium name="Ensembl"/>
        </authorList>
    </citation>
    <scope>IDENTIFICATION</scope>
</reference>
<name>A0A8B9BXQ2_9AVES</name>
<dbReference type="GO" id="GO:0000724">
    <property type="term" value="P:double-strand break repair via homologous recombination"/>
    <property type="evidence" value="ECO:0007669"/>
    <property type="project" value="TreeGrafter"/>
</dbReference>
<dbReference type="GO" id="GO:0003690">
    <property type="term" value="F:double-stranded DNA binding"/>
    <property type="evidence" value="ECO:0007669"/>
    <property type="project" value="TreeGrafter"/>
</dbReference>
<sequence>MRNKFFTQRVVRPWHRLPREAVDAPSLEEPKARLDGAGGTPGCPCPRQGDRGGLQGPFQPQPFYDFKPNPNRLPPAKHLPGQPKLSQGRAAPGRREESERRRPPPAPAPAPARPHLRAAPAPAGERAARASRPEAQIRDQPLCGECAARGGAGAVSSWPRARRGRCGGARKLLIIRNLVMMIDEDFACIAAPLSKKSRTQLKEPKKEKKEKQKITHKELTPSQKQAPSKRISLDDKLYQRDLEVALALSVKEKPTNILEVQNSEEQGKNIESENRRPVFTNCSVDSELLGLDQVLHDDMPRSGCRQRTAASKALSHQKKSLTIDSDDREHVTDSEPESVPDEESEEDSDYNEGDDEDFAMEKKKAKGNKKETKQKRQAEKEKKTPTSKINTTVSPVVSPSLITELKSEPTQMSSSSEPIGRPLHASSPVTEKKPKWIPPAASGSTNNIGKYASVKSPTHGLRLGLSRLARVKPLHPSATSS</sequence>
<dbReference type="GO" id="GO:0036297">
    <property type="term" value="P:interstrand cross-link repair"/>
    <property type="evidence" value="ECO:0007669"/>
    <property type="project" value="TreeGrafter"/>
</dbReference>
<accession>A0A8B9BXQ2</accession>
<feature type="region of interest" description="Disordered" evidence="1">
    <location>
        <begin position="303"/>
        <end position="453"/>
    </location>
</feature>
<dbReference type="PANTHER" id="PTHR15361:SF4">
    <property type="entry name" value="RAD51-ASSOCIATED PROTEIN 1"/>
    <property type="match status" value="1"/>
</dbReference>
<dbReference type="GO" id="GO:0003697">
    <property type="term" value="F:single-stranded DNA binding"/>
    <property type="evidence" value="ECO:0007669"/>
    <property type="project" value="TreeGrafter"/>
</dbReference>
<feature type="compositionally biased region" description="Acidic residues" evidence="1">
    <location>
        <begin position="334"/>
        <end position="358"/>
    </location>
</feature>
<dbReference type="Ensembl" id="ENSABRT00000015482.1">
    <property type="protein sequence ID" value="ENSABRP00000010828.1"/>
    <property type="gene ID" value="ENSABRG00000009739.1"/>
</dbReference>
<protein>
    <submittedName>
        <fullName evidence="3">RAD51 associated protein 1</fullName>
    </submittedName>
</protein>